<keyword evidence="5 7" id="KW-0233">DNA recombination</keyword>
<proteinExistence type="inferred from homology"/>
<name>A0A4P6MNS6_9BACT</name>
<dbReference type="GO" id="GO:0003677">
    <property type="term" value="F:DNA binding"/>
    <property type="evidence" value="ECO:0007669"/>
    <property type="project" value="UniProtKB-UniRule"/>
</dbReference>
<dbReference type="Proteomes" id="UP000289326">
    <property type="component" value="Chromosome"/>
</dbReference>
<keyword evidence="2 7" id="KW-0227">DNA damage</keyword>
<dbReference type="InterPro" id="IPR000093">
    <property type="entry name" value="DNA_Rcmb_RecR"/>
</dbReference>
<feature type="zinc finger region" description="C4-type" evidence="7">
    <location>
        <begin position="56"/>
        <end position="71"/>
    </location>
</feature>
<dbReference type="GO" id="GO:0006281">
    <property type="term" value="P:DNA repair"/>
    <property type="evidence" value="ECO:0007669"/>
    <property type="project" value="UniProtKB-UniRule"/>
</dbReference>
<dbReference type="AlphaFoldDB" id="A0A4P6MNS6"/>
<evidence type="ECO:0000313" key="10">
    <source>
        <dbReference type="Proteomes" id="UP000289326"/>
    </source>
</evidence>
<comment type="similarity">
    <text evidence="7">Belongs to the RecR family.</text>
</comment>
<gene>
    <name evidence="7 9" type="primary">recR</name>
    <name evidence="9" type="ORF">EG856_02030</name>
</gene>
<dbReference type="PROSITE" id="PS50880">
    <property type="entry name" value="TOPRIM"/>
    <property type="match status" value="1"/>
</dbReference>
<evidence type="ECO:0000259" key="8">
    <source>
        <dbReference type="PROSITE" id="PS50880"/>
    </source>
</evidence>
<organism evidence="9 10">
    <name type="scientific">Mycoplasmopsis phocirhinis</name>
    <dbReference type="NCBI Taxonomy" id="142650"/>
    <lineage>
        <taxon>Bacteria</taxon>
        <taxon>Bacillati</taxon>
        <taxon>Mycoplasmatota</taxon>
        <taxon>Mycoplasmoidales</taxon>
        <taxon>Metamycoplasmataceae</taxon>
        <taxon>Mycoplasmopsis</taxon>
    </lineage>
</organism>
<dbReference type="OrthoDB" id="9802672at2"/>
<reference evidence="9 10" key="1">
    <citation type="submission" date="2019-01" db="EMBL/GenBank/DDBJ databases">
        <title>Complete sequence and annotation of the Mycoplasma phocirhinis strain 852T genome.</title>
        <authorList>
            <person name="Frasca S.Jr."/>
            <person name="Kutish G.F."/>
            <person name="Castellanos Gell J."/>
            <person name="Michaels D.L."/>
            <person name="Brown D.R."/>
        </authorList>
    </citation>
    <scope>NUCLEOTIDE SEQUENCE [LARGE SCALE GENOMIC DNA]</scope>
    <source>
        <strain evidence="9 10">852</strain>
    </source>
</reference>
<evidence type="ECO:0000256" key="1">
    <source>
        <dbReference type="ARBA" id="ARBA00022723"/>
    </source>
</evidence>
<evidence type="ECO:0000256" key="3">
    <source>
        <dbReference type="ARBA" id="ARBA00022771"/>
    </source>
</evidence>
<evidence type="ECO:0000256" key="5">
    <source>
        <dbReference type="ARBA" id="ARBA00023172"/>
    </source>
</evidence>
<dbReference type="InterPro" id="IPR006171">
    <property type="entry name" value="TOPRIM_dom"/>
</dbReference>
<dbReference type="RefSeq" id="WP_130429470.1">
    <property type="nucleotide sequence ID" value="NZ_CP034841.1"/>
</dbReference>
<dbReference type="Gene3D" id="1.10.8.420">
    <property type="entry name" value="RecR Domain 1"/>
    <property type="match status" value="1"/>
</dbReference>
<keyword evidence="4 7" id="KW-0862">Zinc</keyword>
<dbReference type="SUPFAM" id="SSF111304">
    <property type="entry name" value="Recombination protein RecR"/>
    <property type="match status" value="1"/>
</dbReference>
<dbReference type="GO" id="GO:0008270">
    <property type="term" value="F:zinc ion binding"/>
    <property type="evidence" value="ECO:0007669"/>
    <property type="project" value="UniProtKB-KW"/>
</dbReference>
<sequence>MRIKTIEKANEILKKIPGITKKQAEKFTTFILNQDLNFCEELTQNILDIKTKMEFCQECNFIRENGKCLNCDEAIKNNTLMVVENITTLNKIDDMGIFLGFYFVLPFLINVKEHARKEKEYEYNQLFDYIAKNNIKEVIIVISPTLEGEITTTHLLKLMANKNIKASRAAIGLPMGSNLEYLDTFTIKQAIKNRN</sequence>
<dbReference type="PANTHER" id="PTHR30446:SF0">
    <property type="entry name" value="RECOMBINATION PROTEIN RECR"/>
    <property type="match status" value="1"/>
</dbReference>
<comment type="function">
    <text evidence="7">May play a role in DNA repair. It seems to be involved in an RecBC-independent recombinational process of DNA repair. It may act with RecF and RecO.</text>
</comment>
<dbReference type="GO" id="GO:0006310">
    <property type="term" value="P:DNA recombination"/>
    <property type="evidence" value="ECO:0007669"/>
    <property type="project" value="UniProtKB-UniRule"/>
</dbReference>
<dbReference type="Pfam" id="PF13662">
    <property type="entry name" value="Toprim_4"/>
    <property type="match status" value="1"/>
</dbReference>
<dbReference type="InterPro" id="IPR023627">
    <property type="entry name" value="Rcmb_RecR"/>
</dbReference>
<accession>A0A4P6MNS6</accession>
<keyword evidence="1 7" id="KW-0479">Metal-binding</keyword>
<keyword evidence="3 7" id="KW-0863">Zinc-finger</keyword>
<keyword evidence="10" id="KW-1185">Reference proteome</keyword>
<dbReference type="Gene3D" id="3.40.1360.10">
    <property type="match status" value="1"/>
</dbReference>
<evidence type="ECO:0000256" key="4">
    <source>
        <dbReference type="ARBA" id="ARBA00022833"/>
    </source>
</evidence>
<evidence type="ECO:0000256" key="7">
    <source>
        <dbReference type="HAMAP-Rule" id="MF_00017"/>
    </source>
</evidence>
<dbReference type="HAMAP" id="MF_00017">
    <property type="entry name" value="RecR"/>
    <property type="match status" value="1"/>
</dbReference>
<protein>
    <recommendedName>
        <fullName evidence="7">Recombination protein RecR</fullName>
    </recommendedName>
</protein>
<dbReference type="Pfam" id="PF21175">
    <property type="entry name" value="RecR_C"/>
    <property type="match status" value="1"/>
</dbReference>
<evidence type="ECO:0000256" key="6">
    <source>
        <dbReference type="ARBA" id="ARBA00023204"/>
    </source>
</evidence>
<dbReference type="EMBL" id="CP034841">
    <property type="protein sequence ID" value="QBF34693.1"/>
    <property type="molecule type" value="Genomic_DNA"/>
</dbReference>
<evidence type="ECO:0000256" key="2">
    <source>
        <dbReference type="ARBA" id="ARBA00022763"/>
    </source>
</evidence>
<dbReference type="PANTHER" id="PTHR30446">
    <property type="entry name" value="RECOMBINATION PROTEIN RECR"/>
    <property type="match status" value="1"/>
</dbReference>
<dbReference type="KEGG" id="mphi:EG856_02030"/>
<evidence type="ECO:0000313" key="9">
    <source>
        <dbReference type="EMBL" id="QBF34693.1"/>
    </source>
</evidence>
<feature type="domain" description="Toprim" evidence="8">
    <location>
        <begin position="78"/>
        <end position="174"/>
    </location>
</feature>
<keyword evidence="6 7" id="KW-0234">DNA repair</keyword>